<keyword evidence="1" id="KW-0328">Glycosyltransferase</keyword>
<evidence type="ECO:0000256" key="2">
    <source>
        <dbReference type="ARBA" id="ARBA00022679"/>
    </source>
</evidence>
<reference evidence="3 4" key="1">
    <citation type="submission" date="2018-05" db="EMBL/GenBank/DDBJ databases">
        <title>Complete genome sequence of Arcticibacterium luteifluviistationis SM1504T, a cytophagaceae bacterium isolated from Arctic surface seawater.</title>
        <authorList>
            <person name="Li Y."/>
            <person name="Qin Q.-L."/>
        </authorList>
    </citation>
    <scope>NUCLEOTIDE SEQUENCE [LARGE SCALE GENOMIC DNA]</scope>
    <source>
        <strain evidence="3 4">SM1504</strain>
    </source>
</reference>
<evidence type="ECO:0000313" key="3">
    <source>
        <dbReference type="EMBL" id="AWV98040.1"/>
    </source>
</evidence>
<evidence type="ECO:0000313" key="4">
    <source>
        <dbReference type="Proteomes" id="UP000249873"/>
    </source>
</evidence>
<dbReference type="PANTHER" id="PTHR34136:SF1">
    <property type="entry name" value="UDP-N-ACETYL-D-MANNOSAMINURONIC ACID TRANSFERASE"/>
    <property type="match status" value="1"/>
</dbReference>
<sequence length="235" mass="27635">MRTPYLDVLKRIKPFEFKPGITSFLNPHSFNLIIDDQSTIDGIDQWYVDGISLVQLNNLLMPNKIQRFSFDETSLASFVFNKAKELNLKIALIGTKEELIAAAAKKIELKYNIEIEYYRNGYFSTPEEYEKAFKLINEKKINLIICGMGTPKQESFLINLKKTGWTGYGFTCGGFLHQISDSTDYYPSFYDKLEIRWLYRIFKEPKLIKRYAILYPKFFIKILSEFTRQQLTLYK</sequence>
<name>A0A2Z4GAC1_9BACT</name>
<dbReference type="OrthoDB" id="9771846at2"/>
<keyword evidence="2 3" id="KW-0808">Transferase</keyword>
<dbReference type="KEGG" id="als:DJ013_07590"/>
<accession>A0A2Z4GAC1</accession>
<dbReference type="GO" id="GO:0016758">
    <property type="term" value="F:hexosyltransferase activity"/>
    <property type="evidence" value="ECO:0007669"/>
    <property type="project" value="TreeGrafter"/>
</dbReference>
<protein>
    <submittedName>
        <fullName evidence="3">Glycosyltransferase</fullName>
    </submittedName>
</protein>
<keyword evidence="4" id="KW-1185">Reference proteome</keyword>
<dbReference type="Pfam" id="PF03808">
    <property type="entry name" value="Glyco_tran_WecG"/>
    <property type="match status" value="1"/>
</dbReference>
<dbReference type="PANTHER" id="PTHR34136">
    <property type="match status" value="1"/>
</dbReference>
<dbReference type="InterPro" id="IPR004629">
    <property type="entry name" value="WecG_TagA_CpsF"/>
</dbReference>
<gene>
    <name evidence="3" type="ORF">DJ013_07590</name>
</gene>
<proteinExistence type="predicted"/>
<dbReference type="RefSeq" id="WP_111371142.1">
    <property type="nucleotide sequence ID" value="NZ_CP029480.1"/>
</dbReference>
<dbReference type="CDD" id="cd06533">
    <property type="entry name" value="Glyco_transf_WecG_TagA"/>
    <property type="match status" value="1"/>
</dbReference>
<dbReference type="Proteomes" id="UP000249873">
    <property type="component" value="Chromosome"/>
</dbReference>
<organism evidence="3 4">
    <name type="scientific">Arcticibacterium luteifluviistationis</name>
    <dbReference type="NCBI Taxonomy" id="1784714"/>
    <lineage>
        <taxon>Bacteria</taxon>
        <taxon>Pseudomonadati</taxon>
        <taxon>Bacteroidota</taxon>
        <taxon>Cytophagia</taxon>
        <taxon>Cytophagales</taxon>
        <taxon>Leadbetterellaceae</taxon>
        <taxon>Arcticibacterium</taxon>
    </lineage>
</organism>
<dbReference type="NCBIfam" id="TIGR00696">
    <property type="entry name" value="wecG_tagA_cpsF"/>
    <property type="match status" value="1"/>
</dbReference>
<dbReference type="AlphaFoldDB" id="A0A2Z4GAC1"/>
<dbReference type="EMBL" id="CP029480">
    <property type="protein sequence ID" value="AWV98040.1"/>
    <property type="molecule type" value="Genomic_DNA"/>
</dbReference>
<evidence type="ECO:0000256" key="1">
    <source>
        <dbReference type="ARBA" id="ARBA00022676"/>
    </source>
</evidence>